<organism evidence="13 14">
    <name type="scientific">Sediminispirochaeta smaragdinae (strain DSM 11293 / JCM 15392 / SEBR 4228)</name>
    <name type="common">Spirochaeta smaragdinae</name>
    <dbReference type="NCBI Taxonomy" id="573413"/>
    <lineage>
        <taxon>Bacteria</taxon>
        <taxon>Pseudomonadati</taxon>
        <taxon>Spirochaetota</taxon>
        <taxon>Spirochaetia</taxon>
        <taxon>Spirochaetales</taxon>
        <taxon>Spirochaetaceae</taxon>
        <taxon>Sediminispirochaeta</taxon>
    </lineage>
</organism>
<dbReference type="Gene3D" id="1.10.3720.10">
    <property type="entry name" value="MetI-like"/>
    <property type="match status" value="1"/>
</dbReference>
<dbReference type="GO" id="GO:0005886">
    <property type="term" value="C:plasma membrane"/>
    <property type="evidence" value="ECO:0007669"/>
    <property type="project" value="UniProtKB-SubCell"/>
</dbReference>
<accession>E1R9K5</accession>
<feature type="transmembrane region" description="Helical" evidence="11">
    <location>
        <begin position="5"/>
        <end position="25"/>
    </location>
</feature>
<keyword evidence="8 11" id="KW-1133">Transmembrane helix</keyword>
<dbReference type="PANTHER" id="PTHR32243:SF50">
    <property type="entry name" value="MALTOSE_MALTODEXTRIN TRANSPORT SYSTEM PERMEASE PROTEIN MALG"/>
    <property type="match status" value="1"/>
</dbReference>
<feature type="transmembrane region" description="Helical" evidence="11">
    <location>
        <begin position="134"/>
        <end position="157"/>
    </location>
</feature>
<dbReference type="InterPro" id="IPR050901">
    <property type="entry name" value="BP-dep_ABC_trans_perm"/>
</dbReference>
<keyword evidence="6" id="KW-0762">Sugar transport</keyword>
<reference evidence="13 14" key="1">
    <citation type="journal article" date="2010" name="Stand. Genomic Sci.">
        <title>Complete genome sequence of Spirochaeta smaragdinae type strain (SEBR 4228).</title>
        <authorList>
            <person name="Mavromatis K."/>
            <person name="Yasawong M."/>
            <person name="Chertkov O."/>
            <person name="Lapidus A."/>
            <person name="Lucas S."/>
            <person name="Nolan M."/>
            <person name="Del Rio T.G."/>
            <person name="Tice H."/>
            <person name="Cheng J.F."/>
            <person name="Pitluck S."/>
            <person name="Liolios K."/>
            <person name="Ivanova N."/>
            <person name="Tapia R."/>
            <person name="Han C."/>
            <person name="Bruce D."/>
            <person name="Goodwin L."/>
            <person name="Pati A."/>
            <person name="Chen A."/>
            <person name="Palaniappan K."/>
            <person name="Land M."/>
            <person name="Hauser L."/>
            <person name="Chang Y.J."/>
            <person name="Jeffries C.D."/>
            <person name="Detter J.C."/>
            <person name="Rohde M."/>
            <person name="Brambilla E."/>
            <person name="Spring S."/>
            <person name="Goker M."/>
            <person name="Sikorski J."/>
            <person name="Woyke T."/>
            <person name="Bristow J."/>
            <person name="Eisen J.A."/>
            <person name="Markowitz V."/>
            <person name="Hugenholtz P."/>
            <person name="Klenk H.P."/>
            <person name="Kyrpides N.C."/>
        </authorList>
    </citation>
    <scope>NUCLEOTIDE SEQUENCE [LARGE SCALE GENOMIC DNA]</scope>
    <source>
        <strain evidence="14">DSM 11293 / JCM 15392 / SEBR 4228</strain>
    </source>
</reference>
<feature type="transmembrane region" description="Helical" evidence="11">
    <location>
        <begin position="240"/>
        <end position="261"/>
    </location>
</feature>
<protein>
    <recommendedName>
        <fullName evidence="10">Maltose/maltodextrin transport system permease protein MalG</fullName>
    </recommendedName>
</protein>
<evidence type="ECO:0000256" key="5">
    <source>
        <dbReference type="ARBA" id="ARBA00022475"/>
    </source>
</evidence>
<comment type="subcellular location">
    <subcellularLocation>
        <location evidence="2 11">Cell membrane</location>
        <topology evidence="2 11">Multi-pass membrane protein</topology>
    </subcellularLocation>
</comment>
<evidence type="ECO:0000313" key="13">
    <source>
        <dbReference type="EMBL" id="ADK83174.1"/>
    </source>
</evidence>
<dbReference type="GO" id="GO:0055085">
    <property type="term" value="P:transmembrane transport"/>
    <property type="evidence" value="ECO:0007669"/>
    <property type="project" value="InterPro"/>
</dbReference>
<dbReference type="EMBL" id="CP002116">
    <property type="protein sequence ID" value="ADK83174.1"/>
    <property type="molecule type" value="Genomic_DNA"/>
</dbReference>
<dbReference type="Proteomes" id="UP000002318">
    <property type="component" value="Chromosome"/>
</dbReference>
<feature type="domain" description="ABC transmembrane type-1" evidence="12">
    <location>
        <begin position="70"/>
        <end position="261"/>
    </location>
</feature>
<dbReference type="eggNOG" id="COG0395">
    <property type="taxonomic scope" value="Bacteria"/>
</dbReference>
<keyword evidence="9 11" id="KW-0472">Membrane</keyword>
<comment type="function">
    <text evidence="1">Part of the ABC transporter complex MalEFGK involved in maltose/maltodextrin import. Probably responsible for the translocation of the substrate across the membrane.</text>
</comment>
<evidence type="ECO:0000256" key="2">
    <source>
        <dbReference type="ARBA" id="ARBA00004651"/>
    </source>
</evidence>
<feature type="transmembrane region" description="Helical" evidence="11">
    <location>
        <begin position="69"/>
        <end position="94"/>
    </location>
</feature>
<dbReference type="CDD" id="cd06261">
    <property type="entry name" value="TM_PBP2"/>
    <property type="match status" value="1"/>
</dbReference>
<evidence type="ECO:0000256" key="4">
    <source>
        <dbReference type="ARBA" id="ARBA00022448"/>
    </source>
</evidence>
<dbReference type="AlphaFoldDB" id="E1R9K5"/>
<proteinExistence type="inferred from homology"/>
<dbReference type="HOGENOM" id="CLU_016047_1_2_12"/>
<keyword evidence="7 11" id="KW-0812">Transmembrane</keyword>
<evidence type="ECO:0000256" key="8">
    <source>
        <dbReference type="ARBA" id="ARBA00022989"/>
    </source>
</evidence>
<dbReference type="InterPro" id="IPR035906">
    <property type="entry name" value="MetI-like_sf"/>
</dbReference>
<comment type="similarity">
    <text evidence="3">Belongs to the binding-protein-dependent transport system permease family. MalFG subfamily.</text>
</comment>
<dbReference type="KEGG" id="ssm:Spirs_4093"/>
<dbReference type="STRING" id="573413.Spirs_4093"/>
<keyword evidence="14" id="KW-1185">Reference proteome</keyword>
<evidence type="ECO:0000256" key="9">
    <source>
        <dbReference type="ARBA" id="ARBA00023136"/>
    </source>
</evidence>
<dbReference type="PROSITE" id="PS50928">
    <property type="entry name" value="ABC_TM1"/>
    <property type="match status" value="1"/>
</dbReference>
<dbReference type="SUPFAM" id="SSF161098">
    <property type="entry name" value="MetI-like"/>
    <property type="match status" value="1"/>
</dbReference>
<dbReference type="OrthoDB" id="9794684at2"/>
<name>E1R9K5_SEDSS</name>
<dbReference type="InterPro" id="IPR000515">
    <property type="entry name" value="MetI-like"/>
</dbReference>
<keyword evidence="4 11" id="KW-0813">Transport</keyword>
<evidence type="ECO:0000256" key="10">
    <source>
        <dbReference type="ARBA" id="ARBA00041109"/>
    </source>
</evidence>
<feature type="transmembrane region" description="Helical" evidence="11">
    <location>
        <begin position="106"/>
        <end position="128"/>
    </location>
</feature>
<dbReference type="RefSeq" id="WP_013256630.1">
    <property type="nucleotide sequence ID" value="NC_014364.1"/>
</dbReference>
<evidence type="ECO:0000256" key="11">
    <source>
        <dbReference type="RuleBase" id="RU363032"/>
    </source>
</evidence>
<evidence type="ECO:0000256" key="3">
    <source>
        <dbReference type="ARBA" id="ARBA00009047"/>
    </source>
</evidence>
<evidence type="ECO:0000256" key="6">
    <source>
        <dbReference type="ARBA" id="ARBA00022597"/>
    </source>
</evidence>
<gene>
    <name evidence="13" type="ordered locus">Spirs_4093</name>
</gene>
<evidence type="ECO:0000256" key="1">
    <source>
        <dbReference type="ARBA" id="ARBA00002264"/>
    </source>
</evidence>
<evidence type="ECO:0000313" key="14">
    <source>
        <dbReference type="Proteomes" id="UP000002318"/>
    </source>
</evidence>
<keyword evidence="5" id="KW-1003">Cell membrane</keyword>
<dbReference type="Pfam" id="PF00528">
    <property type="entry name" value="BPD_transp_1"/>
    <property type="match status" value="1"/>
</dbReference>
<dbReference type="PANTHER" id="PTHR32243">
    <property type="entry name" value="MALTOSE TRANSPORT SYSTEM PERMEASE-RELATED"/>
    <property type="match status" value="1"/>
</dbReference>
<feature type="transmembrane region" description="Helical" evidence="11">
    <location>
        <begin position="186"/>
        <end position="207"/>
    </location>
</feature>
<evidence type="ECO:0000259" key="12">
    <source>
        <dbReference type="PROSITE" id="PS50928"/>
    </source>
</evidence>
<sequence>MKRSLIYIGVIIVLLFTLFPFIWMVSTSFKPAGEVYAYPPRIIPNEPSVAGYKNILFSNGQSDFNFLRWAWNSFVVSLLTTIFSMLIALPGGYALSRYSFKGKQTIGYIILISQVLPGSVMIIPFYFLMGKLHLLNTLFGLALAYITFAVPFCTWMIKGFFNAIPNTLDESAIVEGCTMFQVFSRVILPLTIPGIAVTSVFSFITGWNEYIFASVFMKSYSKWTLSLGISSFQGQYTTDWSTIMAGSVFIALPIVFLFLVLQKYLISGMTAGAVKQ</sequence>
<evidence type="ECO:0000256" key="7">
    <source>
        <dbReference type="ARBA" id="ARBA00022692"/>
    </source>
</evidence>